<accession>A0AAD8SVJ6</accession>
<keyword evidence="2" id="KW-1185">Reference proteome</keyword>
<evidence type="ECO:0000313" key="1">
    <source>
        <dbReference type="EMBL" id="KAK1664248.1"/>
    </source>
</evidence>
<reference evidence="1" key="1">
    <citation type="submission" date="2023-07" db="EMBL/GenBank/DDBJ databases">
        <title>A chromosome-level genome assembly of Lolium multiflorum.</title>
        <authorList>
            <person name="Chen Y."/>
            <person name="Copetti D."/>
            <person name="Kolliker R."/>
            <person name="Studer B."/>
        </authorList>
    </citation>
    <scope>NUCLEOTIDE SEQUENCE</scope>
    <source>
        <strain evidence="1">02402/16</strain>
        <tissue evidence="1">Leaf</tissue>
    </source>
</reference>
<comment type="caution">
    <text evidence="1">The sequence shown here is derived from an EMBL/GenBank/DDBJ whole genome shotgun (WGS) entry which is preliminary data.</text>
</comment>
<gene>
    <name evidence="1" type="ORF">QYE76_052407</name>
</gene>
<dbReference type="AlphaFoldDB" id="A0AAD8SVJ6"/>
<dbReference type="EMBL" id="JAUUTY010000003">
    <property type="protein sequence ID" value="KAK1664248.1"/>
    <property type="molecule type" value="Genomic_DNA"/>
</dbReference>
<organism evidence="1 2">
    <name type="scientific">Lolium multiflorum</name>
    <name type="common">Italian ryegrass</name>
    <name type="synonym">Lolium perenne subsp. multiflorum</name>
    <dbReference type="NCBI Taxonomy" id="4521"/>
    <lineage>
        <taxon>Eukaryota</taxon>
        <taxon>Viridiplantae</taxon>
        <taxon>Streptophyta</taxon>
        <taxon>Embryophyta</taxon>
        <taxon>Tracheophyta</taxon>
        <taxon>Spermatophyta</taxon>
        <taxon>Magnoliopsida</taxon>
        <taxon>Liliopsida</taxon>
        <taxon>Poales</taxon>
        <taxon>Poaceae</taxon>
        <taxon>BOP clade</taxon>
        <taxon>Pooideae</taxon>
        <taxon>Poodae</taxon>
        <taxon>Poeae</taxon>
        <taxon>Poeae Chloroplast Group 2 (Poeae type)</taxon>
        <taxon>Loliodinae</taxon>
        <taxon>Loliinae</taxon>
        <taxon>Lolium</taxon>
    </lineage>
</organism>
<protein>
    <submittedName>
        <fullName evidence="1">Uncharacterized protein</fullName>
    </submittedName>
</protein>
<evidence type="ECO:0000313" key="2">
    <source>
        <dbReference type="Proteomes" id="UP001231189"/>
    </source>
</evidence>
<proteinExistence type="predicted"/>
<name>A0AAD8SVJ6_LOLMU</name>
<sequence>MMMWSPLPVVILPAPGVPEASLNHEDGISRRLEVSSSWLCSRGWPTMKAENGGRVPQVLEYFKAKHKKGYHMVHCWNALKEAHKWRLGYAAYMDIVNNGTTRVTVAIDGVDVAQCASFSSKGPQDAMTKRDEKKHQEKEAFVAIYIDLTEQAIEVQRIDAETKSRVEDNQIMLADLIQEASRNFATRDA</sequence>
<dbReference type="Proteomes" id="UP001231189">
    <property type="component" value="Unassembled WGS sequence"/>
</dbReference>